<gene>
    <name evidence="2" type="ORF">ITP53_31395</name>
</gene>
<evidence type="ECO:0000313" key="3">
    <source>
        <dbReference type="Proteomes" id="UP000605361"/>
    </source>
</evidence>
<keyword evidence="3" id="KW-1185">Reference proteome</keyword>
<comment type="caution">
    <text evidence="2">The sequence shown here is derived from an EMBL/GenBank/DDBJ whole genome shotgun (WGS) entry which is preliminary data.</text>
</comment>
<proteinExistence type="predicted"/>
<dbReference type="EMBL" id="JADOGI010000113">
    <property type="protein sequence ID" value="MBF8190153.1"/>
    <property type="molecule type" value="Genomic_DNA"/>
</dbReference>
<dbReference type="RefSeq" id="WP_195899080.1">
    <property type="nucleotide sequence ID" value="NZ_JADOGI010000113.1"/>
</dbReference>
<feature type="compositionally biased region" description="Basic and acidic residues" evidence="1">
    <location>
        <begin position="196"/>
        <end position="205"/>
    </location>
</feature>
<feature type="compositionally biased region" description="Low complexity" evidence="1">
    <location>
        <begin position="90"/>
        <end position="99"/>
    </location>
</feature>
<feature type="region of interest" description="Disordered" evidence="1">
    <location>
        <begin position="1"/>
        <end position="33"/>
    </location>
</feature>
<dbReference type="Proteomes" id="UP000605361">
    <property type="component" value="Unassembled WGS sequence"/>
</dbReference>
<evidence type="ECO:0000313" key="2">
    <source>
        <dbReference type="EMBL" id="MBF8190153.1"/>
    </source>
</evidence>
<evidence type="ECO:0000256" key="1">
    <source>
        <dbReference type="SAM" id="MobiDB-lite"/>
    </source>
</evidence>
<accession>A0A931ADY9</accession>
<feature type="compositionally biased region" description="Basic residues" evidence="1">
    <location>
        <begin position="7"/>
        <end position="32"/>
    </location>
</feature>
<dbReference type="AlphaFoldDB" id="A0A931ADY9"/>
<reference evidence="2" key="1">
    <citation type="submission" date="2020-11" db="EMBL/GenBank/DDBJ databases">
        <title>Whole-genome analyses of Nonomuraea sp. K274.</title>
        <authorList>
            <person name="Veyisoglu A."/>
        </authorList>
    </citation>
    <scope>NUCLEOTIDE SEQUENCE</scope>
    <source>
        <strain evidence="2">K274</strain>
    </source>
</reference>
<feature type="compositionally biased region" description="Basic and acidic residues" evidence="1">
    <location>
        <begin position="118"/>
        <end position="145"/>
    </location>
</feature>
<feature type="region of interest" description="Disordered" evidence="1">
    <location>
        <begin position="49"/>
        <end position="205"/>
    </location>
</feature>
<organism evidence="2 3">
    <name type="scientific">Nonomuraea cypriaca</name>
    <dbReference type="NCBI Taxonomy" id="1187855"/>
    <lineage>
        <taxon>Bacteria</taxon>
        <taxon>Bacillati</taxon>
        <taxon>Actinomycetota</taxon>
        <taxon>Actinomycetes</taxon>
        <taxon>Streptosporangiales</taxon>
        <taxon>Streptosporangiaceae</taxon>
        <taxon>Nonomuraea</taxon>
    </lineage>
</organism>
<sequence length="303" mass="32113">MDESGRPRHGRRGAGRHVAGRSRHGRRRRTGGRRLLAGALALAGGTAALLGTNGTFGGVPTAYQSSEQSPGQMGGGSGQPARADRESRAARPPAGASAEVGAREPPKPQESATPDAAEPGKAREPDKVREPDTAREPDAARESDTVRGGTGDQTRGGTSGLVQGSTPEEAQGGKPVEAQATSLPDPGDAAGYKADGPSRHTDQRAAEYFRTRWGTRDKAMKRLKDIRTIGGYLRIYTDLPYSAYNSRHAMTLCKRGLEYQRSRGVAHPVVFVQAEFGQNGNPVLANVLGRSDRSCRVTSPRPN</sequence>
<protein>
    <submittedName>
        <fullName evidence="2">Uncharacterized protein</fullName>
    </submittedName>
</protein>
<name>A0A931ADY9_9ACTN</name>